<dbReference type="Gene3D" id="1.20.1050.10">
    <property type="match status" value="1"/>
</dbReference>
<dbReference type="PROSITE" id="PS50404">
    <property type="entry name" value="GST_NTER"/>
    <property type="match status" value="1"/>
</dbReference>
<accession>A0A2I4DE82</accession>
<gene>
    <name evidence="5" type="primary">LOC108979257</name>
</gene>
<dbReference type="InterPro" id="IPR004045">
    <property type="entry name" value="Glutathione_S-Trfase_N"/>
</dbReference>
<keyword evidence="1 3" id="KW-0808">Transferase</keyword>
<dbReference type="RefSeq" id="XP_018805446.1">
    <property type="nucleotide sequence ID" value="XM_018949901.2"/>
</dbReference>
<evidence type="ECO:0000256" key="3">
    <source>
        <dbReference type="RuleBase" id="RU369102"/>
    </source>
</evidence>
<dbReference type="InterPro" id="IPR036249">
    <property type="entry name" value="Thioredoxin-like_sf"/>
</dbReference>
<dbReference type="GO" id="GO:0004364">
    <property type="term" value="F:glutathione transferase activity"/>
    <property type="evidence" value="ECO:0000318"/>
    <property type="project" value="GO_Central"/>
</dbReference>
<organism evidence="4 5">
    <name type="scientific">Juglans regia</name>
    <name type="common">English walnut</name>
    <dbReference type="NCBI Taxonomy" id="51240"/>
    <lineage>
        <taxon>Eukaryota</taxon>
        <taxon>Viridiplantae</taxon>
        <taxon>Streptophyta</taxon>
        <taxon>Embryophyta</taxon>
        <taxon>Tracheophyta</taxon>
        <taxon>Spermatophyta</taxon>
        <taxon>Magnoliopsida</taxon>
        <taxon>eudicotyledons</taxon>
        <taxon>Gunneridae</taxon>
        <taxon>Pentapetalae</taxon>
        <taxon>rosids</taxon>
        <taxon>fabids</taxon>
        <taxon>Fagales</taxon>
        <taxon>Juglandaceae</taxon>
        <taxon>Juglans</taxon>
    </lineage>
</organism>
<dbReference type="CDD" id="cd03185">
    <property type="entry name" value="GST_C_Tau"/>
    <property type="match status" value="1"/>
</dbReference>
<comment type="catalytic activity">
    <reaction evidence="2 3">
        <text>RX + glutathione = an S-substituted glutathione + a halide anion + H(+)</text>
        <dbReference type="Rhea" id="RHEA:16437"/>
        <dbReference type="ChEBI" id="CHEBI:15378"/>
        <dbReference type="ChEBI" id="CHEBI:16042"/>
        <dbReference type="ChEBI" id="CHEBI:17792"/>
        <dbReference type="ChEBI" id="CHEBI:57925"/>
        <dbReference type="ChEBI" id="CHEBI:90779"/>
        <dbReference type="EC" id="2.5.1.18"/>
    </reaction>
</comment>
<dbReference type="AlphaFoldDB" id="A0A2I4DE82"/>
<evidence type="ECO:0000313" key="5">
    <source>
        <dbReference type="RefSeq" id="XP_018805446.1"/>
    </source>
</evidence>
<dbReference type="InterPro" id="IPR045074">
    <property type="entry name" value="GST_C_Tau"/>
</dbReference>
<dbReference type="InterPro" id="IPR036282">
    <property type="entry name" value="Glutathione-S-Trfase_C_sf"/>
</dbReference>
<evidence type="ECO:0000256" key="1">
    <source>
        <dbReference type="ARBA" id="ARBA00022679"/>
    </source>
</evidence>
<keyword evidence="3" id="KW-0963">Cytoplasm</keyword>
<proteinExistence type="inferred from homology"/>
<comment type="function">
    <text evidence="3">Is involved in the conjugation of reduced glutathione to a wide number of exogenous and endogenous hydrophobic electrophiles.</text>
</comment>
<dbReference type="PANTHER" id="PTHR11260:SF773">
    <property type="entry name" value="GLUTATHIONE S-TRANSFERASE U26"/>
    <property type="match status" value="1"/>
</dbReference>
<dbReference type="Gene3D" id="3.40.30.10">
    <property type="entry name" value="Glutaredoxin"/>
    <property type="match status" value="1"/>
</dbReference>
<sequence>MADQVILLNSSMSAFGMRVRIALIEKGIKYEDSEEDLNNKSDLLLKMNPVHKKIPTLIHKGKSVFEITKRILWSRKGEEQEAANKEFFETFEILEGELGDGPYFQAETFGFVDISLITLCSWFHVLEMFGKFSMEAKFPKIIAWEKRCTQRESVANSLPDPKKVYEFVMERRKGHGLE</sequence>
<dbReference type="SUPFAM" id="SSF52833">
    <property type="entry name" value="Thioredoxin-like"/>
    <property type="match status" value="1"/>
</dbReference>
<dbReference type="Pfam" id="PF13410">
    <property type="entry name" value="GST_C_2"/>
    <property type="match status" value="1"/>
</dbReference>
<dbReference type="GO" id="GO:0006749">
    <property type="term" value="P:glutathione metabolic process"/>
    <property type="evidence" value="ECO:0000318"/>
    <property type="project" value="GO_Central"/>
</dbReference>
<dbReference type="Pfam" id="PF02798">
    <property type="entry name" value="GST_N"/>
    <property type="match status" value="1"/>
</dbReference>
<comment type="similarity">
    <text evidence="3">Belongs to the GST superfamily.</text>
</comment>
<protein>
    <recommendedName>
        <fullName evidence="3">Glutathione S-transferase</fullName>
        <ecNumber evidence="3">2.5.1.18</ecNumber>
    </recommendedName>
</protein>
<comment type="subcellular location">
    <subcellularLocation>
        <location evidence="3">Cytoplasm</location>
        <location evidence="3">Cytosol</location>
    </subcellularLocation>
</comment>
<evidence type="ECO:0000256" key="2">
    <source>
        <dbReference type="ARBA" id="ARBA00047960"/>
    </source>
</evidence>
<dbReference type="KEGG" id="jre:108979257"/>
<dbReference type="PANTHER" id="PTHR11260">
    <property type="entry name" value="GLUTATHIONE S-TRANSFERASE, GST, SUPERFAMILY, GST DOMAIN CONTAINING"/>
    <property type="match status" value="1"/>
</dbReference>
<dbReference type="PROSITE" id="PS50405">
    <property type="entry name" value="GST_CTER"/>
    <property type="match status" value="1"/>
</dbReference>
<dbReference type="SUPFAM" id="SSF47616">
    <property type="entry name" value="GST C-terminal domain-like"/>
    <property type="match status" value="1"/>
</dbReference>
<dbReference type="Proteomes" id="UP000235220">
    <property type="component" value="Chromosome 4"/>
</dbReference>
<evidence type="ECO:0000313" key="4">
    <source>
        <dbReference type="Proteomes" id="UP000235220"/>
    </source>
</evidence>
<dbReference type="GO" id="GO:0005737">
    <property type="term" value="C:cytoplasm"/>
    <property type="evidence" value="ECO:0000318"/>
    <property type="project" value="GO_Central"/>
</dbReference>
<dbReference type="InterPro" id="IPR010987">
    <property type="entry name" value="Glutathione-S-Trfase_C-like"/>
</dbReference>
<dbReference type="GeneID" id="108979257"/>
<dbReference type="STRING" id="51240.A0A2I4DE82"/>
<reference evidence="5" key="1">
    <citation type="submission" date="2025-08" db="UniProtKB">
        <authorList>
            <consortium name="RefSeq"/>
        </authorList>
    </citation>
    <scope>IDENTIFICATION</scope>
    <source>
        <tissue evidence="5">Leaves</tissue>
    </source>
</reference>
<dbReference type="OrthoDB" id="202840at2759"/>
<dbReference type="InterPro" id="IPR045073">
    <property type="entry name" value="Omega/Tau-like"/>
</dbReference>
<name>A0A2I4DE82_JUGRE</name>
<dbReference type="EC" id="2.5.1.18" evidence="3"/>
<dbReference type="GO" id="GO:0005829">
    <property type="term" value="C:cytosol"/>
    <property type="evidence" value="ECO:0007669"/>
    <property type="project" value="UniProtKB-SubCell"/>
</dbReference>
<keyword evidence="4" id="KW-1185">Reference proteome</keyword>
<dbReference type="Gramene" id="Jr04_17280_p1">
    <property type="protein sequence ID" value="cds.Jr04_17280_p1"/>
    <property type="gene ID" value="Jr04_17280"/>
</dbReference>